<dbReference type="Pfam" id="PF04059">
    <property type="entry name" value="RRM_2"/>
    <property type="match status" value="1"/>
</dbReference>
<evidence type="ECO:0000256" key="4">
    <source>
        <dbReference type="SAM" id="MobiDB-lite"/>
    </source>
</evidence>
<keyword evidence="3" id="KW-0175">Coiled coil</keyword>
<dbReference type="RefSeq" id="XP_042922868.1">
    <property type="nucleotide sequence ID" value="XM_043064300.1"/>
</dbReference>
<feature type="region of interest" description="Disordered" evidence="4">
    <location>
        <begin position="47"/>
        <end position="83"/>
    </location>
</feature>
<feature type="region of interest" description="Disordered" evidence="4">
    <location>
        <begin position="306"/>
        <end position="354"/>
    </location>
</feature>
<dbReference type="SMART" id="SM00360">
    <property type="entry name" value="RRM"/>
    <property type="match status" value="3"/>
</dbReference>
<dbReference type="InterPro" id="IPR034454">
    <property type="entry name" value="MEI2-like_RRM3"/>
</dbReference>
<dbReference type="OrthoDB" id="417481at2759"/>
<feature type="compositionally biased region" description="Low complexity" evidence="4">
    <location>
        <begin position="414"/>
        <end position="424"/>
    </location>
</feature>
<keyword evidence="1 2" id="KW-0694">RNA-binding</keyword>
<dbReference type="Gene3D" id="3.30.70.330">
    <property type="match status" value="2"/>
</dbReference>
<dbReference type="AlphaFoldDB" id="A0A2K3DKB1"/>
<feature type="compositionally biased region" description="Polar residues" evidence="4">
    <location>
        <begin position="62"/>
        <end position="83"/>
    </location>
</feature>
<dbReference type="CDD" id="cd12531">
    <property type="entry name" value="RRM3_MEI2_like"/>
    <property type="match status" value="1"/>
</dbReference>
<feature type="compositionally biased region" description="Low complexity" evidence="4">
    <location>
        <begin position="930"/>
        <end position="972"/>
    </location>
</feature>
<dbReference type="InParanoid" id="A0A2K3DKB1"/>
<dbReference type="Gramene" id="PNW80984">
    <property type="protein sequence ID" value="PNW80984"/>
    <property type="gene ID" value="CHLRE_07g338150v5"/>
</dbReference>
<dbReference type="FunCoup" id="A0A2K3DKB1">
    <property type="interactions" value="284"/>
</dbReference>
<dbReference type="EMBL" id="CM008968">
    <property type="protein sequence ID" value="PNW80984.1"/>
    <property type="molecule type" value="Genomic_DNA"/>
</dbReference>
<dbReference type="InterPro" id="IPR007201">
    <property type="entry name" value="Mei2-like_Rrm_C"/>
</dbReference>
<feature type="compositionally biased region" description="Pro residues" evidence="4">
    <location>
        <begin position="340"/>
        <end position="350"/>
    </location>
</feature>
<dbReference type="CDD" id="cd12276">
    <property type="entry name" value="RRM2_MEI2_EAR1_like"/>
    <property type="match status" value="1"/>
</dbReference>
<dbReference type="PaxDb" id="3055-EDO98372"/>
<feature type="compositionally biased region" description="Polar residues" evidence="4">
    <location>
        <begin position="1"/>
        <end position="10"/>
    </location>
</feature>
<evidence type="ECO:0000256" key="3">
    <source>
        <dbReference type="SAM" id="Coils"/>
    </source>
</evidence>
<feature type="region of interest" description="Disordered" evidence="4">
    <location>
        <begin position="1"/>
        <end position="33"/>
    </location>
</feature>
<feature type="region of interest" description="Disordered" evidence="4">
    <location>
        <begin position="729"/>
        <end position="757"/>
    </location>
</feature>
<protein>
    <recommendedName>
        <fullName evidence="5">RRM domain-containing protein</fullName>
    </recommendedName>
</protein>
<dbReference type="Proteomes" id="UP000006906">
    <property type="component" value="Chromosome 7"/>
</dbReference>
<evidence type="ECO:0000259" key="5">
    <source>
        <dbReference type="PROSITE" id="PS50102"/>
    </source>
</evidence>
<evidence type="ECO:0000256" key="2">
    <source>
        <dbReference type="PROSITE-ProRule" id="PRU00176"/>
    </source>
</evidence>
<feature type="domain" description="RRM" evidence="5">
    <location>
        <begin position="144"/>
        <end position="217"/>
    </location>
</feature>
<sequence length="1058" mass="106730">MLTGSLSASSWRDCEGAPMTGTPSHLGVQGLGHHGATLSSETLASMYEPSTDRSRGVGSEAGSLQQQSSMMKNASDPSLRSTSSSFADLAETAAFGRHQFQRHEEQDIFSAVGGMELGVDADLDSLGADIASTSGHEPHSEPSRTLFVRHINPTASDEELLAMFKVFGDVRHMYMVSKHRGFIMVTYFDLRAAARAQAALHGAPITSLPLDIHFCAPKGDPTVSQGTVSLFNLDPDTSNDHLVWLFSKFGDVKDIRESPDRRSQKFITFYDTRHALAALRAMNKAEHLGKLPSNITPQLAASLSQMTMHDTSAGGEAAQLAASKSHPSRASSQPGTTSPSPLPGTSPAGPPFMSAQARTDMHQLGPQVSPQVAAGLRSGMHVSDSASSMSGSVSGQAAATSQLLAAAAAAAGRSPLGMQGPHGLHGPHGPHGHAHAHMHKVVPSLATLSEAQALDDPTAGLYAAAAAAAAAGSMGSMLTGSGAGSGVGLDQSSGGSSAADVNATANMLMGLQLSAAAAGQVSASPEQQLWALQQMAASGGAGQGQGPMWGAGGAMYNQQAAHGAAAAAAAAANLQALRNLQELQARQQQQQQQQQQQLAMAANLATLQGQALSAAELNAAAAQLLHIAGLGQALGPAGGAGAPFGGAGGLGALGALGGLGAGGAGGLGANAAAAQQLLQQAMAMGNVNALSALGNMQAAALAAGVGAGGRLGGSFGALAGLAGVHGHPGGPGAAGRDAAANSRGGGRLSRRTTDPAAEMERKMQQEKLYALDAVKIRSGEDKRTTLMIKNIPNKYTQKMLLATIDEQFRGTYDFFYLPIDFKNKCNVGYAFINMINPFDIIALVERFNNRRWERFNSEKVCSISYARIQGRAALVAHFQNSSLMHEDKRCRPILFTANGTETTDPEAFQNDPSLQPPHHGMGGPGGPGGSSSSLPHHNAGGMAGSSLSGAGGSSASLGSMHSAAAGATSPPTGGAGTSLGGMSASSAAAAMAGPARIRAAAAAVAAAGASGGMLVGMGGHGGGHGHANLGGSSQGQLNLDMLSGMAHHGAHGGTGGGS</sequence>
<proteinExistence type="predicted"/>
<dbReference type="PROSITE" id="PS50102">
    <property type="entry name" value="RRM"/>
    <property type="match status" value="2"/>
</dbReference>
<dbReference type="InterPro" id="IPR000504">
    <property type="entry name" value="RRM_dom"/>
</dbReference>
<feature type="compositionally biased region" description="Gly residues" evidence="4">
    <location>
        <begin position="920"/>
        <end position="929"/>
    </location>
</feature>
<evidence type="ECO:0000313" key="6">
    <source>
        <dbReference type="EMBL" id="PNW80984.1"/>
    </source>
</evidence>
<dbReference type="GO" id="GO:0003723">
    <property type="term" value="F:RNA binding"/>
    <property type="evidence" value="ECO:0007669"/>
    <property type="project" value="UniProtKB-UniRule"/>
</dbReference>
<dbReference type="InterPro" id="IPR035979">
    <property type="entry name" value="RBD_domain_sf"/>
</dbReference>
<feature type="domain" description="RRM" evidence="5">
    <location>
        <begin position="226"/>
        <end position="290"/>
    </location>
</feature>
<feature type="region of interest" description="Disordered" evidence="4">
    <location>
        <begin position="900"/>
        <end position="978"/>
    </location>
</feature>
<evidence type="ECO:0000256" key="1">
    <source>
        <dbReference type="ARBA" id="ARBA00022884"/>
    </source>
</evidence>
<feature type="region of interest" description="Disordered" evidence="4">
    <location>
        <begin position="414"/>
        <end position="436"/>
    </location>
</feature>
<dbReference type="InterPro" id="IPR012677">
    <property type="entry name" value="Nucleotide-bd_a/b_plait_sf"/>
</dbReference>
<dbReference type="GeneID" id="5725677"/>
<dbReference type="ExpressionAtlas" id="A0A2K3DKB1">
    <property type="expression patterns" value="differential"/>
</dbReference>
<name>A0A2K3DKB1_CHLRE</name>
<accession>A0A2K3DKB1</accession>
<keyword evidence="7" id="KW-1185">Reference proteome</keyword>
<dbReference type="OMA" id="NQANVGE"/>
<reference evidence="6 7" key="1">
    <citation type="journal article" date="2007" name="Science">
        <title>The Chlamydomonas genome reveals the evolution of key animal and plant functions.</title>
        <authorList>
            <person name="Merchant S.S."/>
            <person name="Prochnik S.E."/>
            <person name="Vallon O."/>
            <person name="Harris E.H."/>
            <person name="Karpowicz S.J."/>
            <person name="Witman G.B."/>
            <person name="Terry A."/>
            <person name="Salamov A."/>
            <person name="Fritz-Laylin L.K."/>
            <person name="Marechal-Drouard L."/>
            <person name="Marshall W.F."/>
            <person name="Qu L.H."/>
            <person name="Nelson D.R."/>
            <person name="Sanderfoot A.A."/>
            <person name="Spalding M.H."/>
            <person name="Kapitonov V.V."/>
            <person name="Ren Q."/>
            <person name="Ferris P."/>
            <person name="Lindquist E."/>
            <person name="Shapiro H."/>
            <person name="Lucas S.M."/>
            <person name="Grimwood J."/>
            <person name="Schmutz J."/>
            <person name="Cardol P."/>
            <person name="Cerutti H."/>
            <person name="Chanfreau G."/>
            <person name="Chen C.L."/>
            <person name="Cognat V."/>
            <person name="Croft M.T."/>
            <person name="Dent R."/>
            <person name="Dutcher S."/>
            <person name="Fernandez E."/>
            <person name="Fukuzawa H."/>
            <person name="Gonzalez-Ballester D."/>
            <person name="Gonzalez-Halphen D."/>
            <person name="Hallmann A."/>
            <person name="Hanikenne M."/>
            <person name="Hippler M."/>
            <person name="Inwood W."/>
            <person name="Jabbari K."/>
            <person name="Kalanon M."/>
            <person name="Kuras R."/>
            <person name="Lefebvre P.A."/>
            <person name="Lemaire S.D."/>
            <person name="Lobanov A.V."/>
            <person name="Lohr M."/>
            <person name="Manuell A."/>
            <person name="Meier I."/>
            <person name="Mets L."/>
            <person name="Mittag M."/>
            <person name="Mittelmeier T."/>
            <person name="Moroney J.V."/>
            <person name="Moseley J."/>
            <person name="Napoli C."/>
            <person name="Nedelcu A.M."/>
            <person name="Niyogi K."/>
            <person name="Novoselov S.V."/>
            <person name="Paulsen I.T."/>
            <person name="Pazour G."/>
            <person name="Purton S."/>
            <person name="Ral J.P."/>
            <person name="Riano-Pachon D.M."/>
            <person name="Riekhof W."/>
            <person name="Rymarquis L."/>
            <person name="Schroda M."/>
            <person name="Stern D."/>
            <person name="Umen J."/>
            <person name="Willows R."/>
            <person name="Wilson N."/>
            <person name="Zimmer S.L."/>
            <person name="Allmer J."/>
            <person name="Balk J."/>
            <person name="Bisova K."/>
            <person name="Chen C.J."/>
            <person name="Elias M."/>
            <person name="Gendler K."/>
            <person name="Hauser C."/>
            <person name="Lamb M.R."/>
            <person name="Ledford H."/>
            <person name="Long J.C."/>
            <person name="Minagawa J."/>
            <person name="Page M.D."/>
            <person name="Pan J."/>
            <person name="Pootakham W."/>
            <person name="Roje S."/>
            <person name="Rose A."/>
            <person name="Stahlberg E."/>
            <person name="Terauchi A.M."/>
            <person name="Yang P."/>
            <person name="Ball S."/>
            <person name="Bowler C."/>
            <person name="Dieckmann C.L."/>
            <person name="Gladyshev V.N."/>
            <person name="Green P."/>
            <person name="Jorgensen R."/>
            <person name="Mayfield S."/>
            <person name="Mueller-Roeber B."/>
            <person name="Rajamani S."/>
            <person name="Sayre R.T."/>
            <person name="Brokstein P."/>
            <person name="Dubchak I."/>
            <person name="Goodstein D."/>
            <person name="Hornick L."/>
            <person name="Huang Y.W."/>
            <person name="Jhaveri J."/>
            <person name="Luo Y."/>
            <person name="Martinez D."/>
            <person name="Ngau W.C."/>
            <person name="Otillar B."/>
            <person name="Poliakov A."/>
            <person name="Porter A."/>
            <person name="Szajkowski L."/>
            <person name="Werner G."/>
            <person name="Zhou K."/>
            <person name="Grigoriev I.V."/>
            <person name="Rokhsar D.S."/>
            <person name="Grossman A.R."/>
        </authorList>
    </citation>
    <scope>NUCLEOTIDE SEQUENCE [LARGE SCALE GENOMIC DNA]</scope>
    <source>
        <strain evidence="7">CC-503</strain>
    </source>
</reference>
<dbReference type="PANTHER" id="PTHR23189">
    <property type="entry name" value="RNA RECOGNITION MOTIF-CONTAINING"/>
    <property type="match status" value="1"/>
</dbReference>
<evidence type="ECO:0000313" key="7">
    <source>
        <dbReference type="Proteomes" id="UP000006906"/>
    </source>
</evidence>
<dbReference type="KEGG" id="cre:CHLRE_07g338150v5"/>
<organism evidence="6 7">
    <name type="scientific">Chlamydomonas reinhardtii</name>
    <name type="common">Chlamydomonas smithii</name>
    <dbReference type="NCBI Taxonomy" id="3055"/>
    <lineage>
        <taxon>Eukaryota</taxon>
        <taxon>Viridiplantae</taxon>
        <taxon>Chlorophyta</taxon>
        <taxon>core chlorophytes</taxon>
        <taxon>Chlorophyceae</taxon>
        <taxon>CS clade</taxon>
        <taxon>Chlamydomonadales</taxon>
        <taxon>Chlamydomonadaceae</taxon>
        <taxon>Chlamydomonas</taxon>
    </lineage>
</organism>
<gene>
    <name evidence="6" type="ORF">CHLRE_07g338150v5</name>
</gene>
<feature type="coiled-coil region" evidence="3">
    <location>
        <begin position="566"/>
        <end position="600"/>
    </location>
</feature>
<dbReference type="SUPFAM" id="SSF54928">
    <property type="entry name" value="RNA-binding domain, RBD"/>
    <property type="match status" value="2"/>
</dbReference>
<dbReference type="Pfam" id="PF00076">
    <property type="entry name" value="RRM_1"/>
    <property type="match status" value="2"/>
</dbReference>